<keyword evidence="2" id="KW-1185">Reference proteome</keyword>
<proteinExistence type="predicted"/>
<accession>A0A1G6Q1Z7</accession>
<protein>
    <submittedName>
        <fullName evidence="1">Uncharacterized protein</fullName>
    </submittedName>
</protein>
<evidence type="ECO:0000313" key="2">
    <source>
        <dbReference type="Proteomes" id="UP000198908"/>
    </source>
</evidence>
<sequence>MTTIAGTLECVDVAYARTARYRRRGQAAHHRAPRYGVRFRFEGQPPREAEVVPHASPLIVWRIRGSKPGDVVEILLGPDGRSIVEWTNQTQEKLWETLCASGC</sequence>
<reference evidence="2" key="1">
    <citation type="submission" date="2016-09" db="EMBL/GenBank/DDBJ databases">
        <authorList>
            <person name="Varghese N."/>
            <person name="Submissions S."/>
        </authorList>
    </citation>
    <scope>NUCLEOTIDE SEQUENCE [LARGE SCALE GENOMIC DNA]</scope>
    <source>
        <strain evidence="2">TNe-862</strain>
    </source>
</reference>
<gene>
    <name evidence="1" type="ORF">SAMN05421548_11157</name>
</gene>
<evidence type="ECO:0000313" key="1">
    <source>
        <dbReference type="EMBL" id="SDC86369.1"/>
    </source>
</evidence>
<dbReference type="Proteomes" id="UP000198908">
    <property type="component" value="Unassembled WGS sequence"/>
</dbReference>
<dbReference type="EMBL" id="FMYQ01000011">
    <property type="protein sequence ID" value="SDC86369.1"/>
    <property type="molecule type" value="Genomic_DNA"/>
</dbReference>
<organism evidence="1 2">
    <name type="scientific">Paraburkholderia lycopersici</name>
    <dbReference type="NCBI Taxonomy" id="416944"/>
    <lineage>
        <taxon>Bacteria</taxon>
        <taxon>Pseudomonadati</taxon>
        <taxon>Pseudomonadota</taxon>
        <taxon>Betaproteobacteria</taxon>
        <taxon>Burkholderiales</taxon>
        <taxon>Burkholderiaceae</taxon>
        <taxon>Paraburkholderia</taxon>
    </lineage>
</organism>
<dbReference type="AlphaFoldDB" id="A0A1G6Q1Z7"/>
<name>A0A1G6Q1Z7_9BURK</name>